<dbReference type="SUPFAM" id="SSF47616">
    <property type="entry name" value="GST C-terminal domain-like"/>
    <property type="match status" value="1"/>
</dbReference>
<dbReference type="EMBL" id="ONZP01000245">
    <property type="protein sequence ID" value="SPJ78908.1"/>
    <property type="molecule type" value="Genomic_DNA"/>
</dbReference>
<evidence type="ECO:0000313" key="8">
    <source>
        <dbReference type="Proteomes" id="UP001187734"/>
    </source>
</evidence>
<accession>A0AAE8SIV3</accession>
<dbReference type="SUPFAM" id="SSF52833">
    <property type="entry name" value="Thioredoxin-like"/>
    <property type="match status" value="1"/>
</dbReference>
<dbReference type="EC" id="2.5.1.18" evidence="2"/>
<protein>
    <recommendedName>
        <fullName evidence="2">glutathione transferase</fullName>
        <ecNumber evidence="2">2.5.1.18</ecNumber>
    </recommendedName>
</protein>
<comment type="catalytic activity">
    <reaction evidence="4">
        <text>RX + glutathione = an S-substituted glutathione + a halide anion + H(+)</text>
        <dbReference type="Rhea" id="RHEA:16437"/>
        <dbReference type="ChEBI" id="CHEBI:15378"/>
        <dbReference type="ChEBI" id="CHEBI:16042"/>
        <dbReference type="ChEBI" id="CHEBI:17792"/>
        <dbReference type="ChEBI" id="CHEBI:57925"/>
        <dbReference type="ChEBI" id="CHEBI:90779"/>
        <dbReference type="EC" id="2.5.1.18"/>
    </reaction>
</comment>
<keyword evidence="8" id="KW-1185">Reference proteome</keyword>
<evidence type="ECO:0000259" key="5">
    <source>
        <dbReference type="PROSITE" id="PS50404"/>
    </source>
</evidence>
<dbReference type="Gene3D" id="1.20.1050.10">
    <property type="match status" value="1"/>
</dbReference>
<keyword evidence="3" id="KW-0808">Transferase</keyword>
<evidence type="ECO:0000256" key="1">
    <source>
        <dbReference type="ARBA" id="ARBA00007409"/>
    </source>
</evidence>
<feature type="domain" description="GST C-terminal" evidence="6">
    <location>
        <begin position="95"/>
        <end position="218"/>
    </location>
</feature>
<dbReference type="SFLD" id="SFLDG00358">
    <property type="entry name" value="Main_(cytGST)"/>
    <property type="match status" value="1"/>
</dbReference>
<dbReference type="GO" id="GO:0004364">
    <property type="term" value="F:glutathione transferase activity"/>
    <property type="evidence" value="ECO:0007669"/>
    <property type="project" value="UniProtKB-EC"/>
</dbReference>
<dbReference type="GO" id="GO:0006749">
    <property type="term" value="P:glutathione metabolic process"/>
    <property type="evidence" value="ECO:0007669"/>
    <property type="project" value="TreeGrafter"/>
</dbReference>
<name>A0AAE8SIV3_9HYPO</name>
<dbReference type="Gene3D" id="3.40.30.10">
    <property type="entry name" value="Glutaredoxin"/>
    <property type="match status" value="1"/>
</dbReference>
<dbReference type="Proteomes" id="UP001187734">
    <property type="component" value="Unassembled WGS sequence"/>
</dbReference>
<dbReference type="InterPro" id="IPR040079">
    <property type="entry name" value="Glutathione_S-Trfase"/>
</dbReference>
<reference evidence="7" key="1">
    <citation type="submission" date="2018-03" db="EMBL/GenBank/DDBJ databases">
        <authorList>
            <person name="Guldener U."/>
        </authorList>
    </citation>
    <scope>NUCLEOTIDE SEQUENCE</scope>
</reference>
<dbReference type="InterPro" id="IPR036249">
    <property type="entry name" value="Thioredoxin-like_sf"/>
</dbReference>
<dbReference type="PANTHER" id="PTHR43900:SF3">
    <property type="entry name" value="GLUTATHIONE S-TRANSFERASE RHO"/>
    <property type="match status" value="1"/>
</dbReference>
<dbReference type="GO" id="GO:0043295">
    <property type="term" value="F:glutathione binding"/>
    <property type="evidence" value="ECO:0007669"/>
    <property type="project" value="TreeGrafter"/>
</dbReference>
<proteinExistence type="inferred from homology"/>
<dbReference type="InterPro" id="IPR010987">
    <property type="entry name" value="Glutathione-S-Trfase_C-like"/>
</dbReference>
<organism evidence="7 8">
    <name type="scientific">Fusarium torulosum</name>
    <dbReference type="NCBI Taxonomy" id="33205"/>
    <lineage>
        <taxon>Eukaryota</taxon>
        <taxon>Fungi</taxon>
        <taxon>Dikarya</taxon>
        <taxon>Ascomycota</taxon>
        <taxon>Pezizomycotina</taxon>
        <taxon>Sordariomycetes</taxon>
        <taxon>Hypocreomycetidae</taxon>
        <taxon>Hypocreales</taxon>
        <taxon>Nectriaceae</taxon>
        <taxon>Fusarium</taxon>
    </lineage>
</organism>
<dbReference type="AlphaFoldDB" id="A0AAE8SIV3"/>
<dbReference type="InterPro" id="IPR036282">
    <property type="entry name" value="Glutathione-S-Trfase_C_sf"/>
</dbReference>
<comment type="caution">
    <text evidence="7">The sequence shown here is derived from an EMBL/GenBank/DDBJ whole genome shotgun (WGS) entry which is preliminary data.</text>
</comment>
<evidence type="ECO:0000256" key="4">
    <source>
        <dbReference type="ARBA" id="ARBA00047960"/>
    </source>
</evidence>
<dbReference type="SFLD" id="SFLDS00019">
    <property type="entry name" value="Glutathione_Transferase_(cytos"/>
    <property type="match status" value="1"/>
</dbReference>
<dbReference type="InterPro" id="IPR004045">
    <property type="entry name" value="Glutathione_S-Trfase_N"/>
</dbReference>
<evidence type="ECO:0000256" key="2">
    <source>
        <dbReference type="ARBA" id="ARBA00012452"/>
    </source>
</evidence>
<sequence length="218" mass="25356">MSQLTLFTDSRFPCPQRLQLVILELGLEIDDVHQVDIMNREQQKEEFLTINPFGAVPCLQDRSYDPVLVLSESRAIARYLASRYGQSGNKLIPDDEVAKAKFEEAASIELTSFDAVANPLAFEAHFKPMFMKQEPKEQLVKDLKVRLERVLGLLDRKLSDQPFMAGEAITVVDFFYVPYMHHLKVNIWPTCLDDRPNLLAWWNRMEGRESYRQLYEEE</sequence>
<comment type="similarity">
    <text evidence="1">Belongs to the GST superfamily.</text>
</comment>
<dbReference type="Pfam" id="PF13409">
    <property type="entry name" value="GST_N_2"/>
    <property type="match status" value="1"/>
</dbReference>
<dbReference type="PANTHER" id="PTHR43900">
    <property type="entry name" value="GLUTATHIONE S-TRANSFERASE RHO"/>
    <property type="match status" value="1"/>
</dbReference>
<dbReference type="PROSITE" id="PS50404">
    <property type="entry name" value="GST_NTER"/>
    <property type="match status" value="1"/>
</dbReference>
<evidence type="ECO:0000259" key="6">
    <source>
        <dbReference type="PROSITE" id="PS50405"/>
    </source>
</evidence>
<gene>
    <name evidence="7" type="ORF">FTOL_07299</name>
</gene>
<feature type="domain" description="GST N-terminal" evidence="5">
    <location>
        <begin position="2"/>
        <end position="88"/>
    </location>
</feature>
<dbReference type="PROSITE" id="PS50405">
    <property type="entry name" value="GST_CTER"/>
    <property type="match status" value="1"/>
</dbReference>
<evidence type="ECO:0000256" key="3">
    <source>
        <dbReference type="ARBA" id="ARBA00022679"/>
    </source>
</evidence>
<dbReference type="GO" id="GO:0005737">
    <property type="term" value="C:cytoplasm"/>
    <property type="evidence" value="ECO:0007669"/>
    <property type="project" value="TreeGrafter"/>
</dbReference>
<evidence type="ECO:0000313" key="7">
    <source>
        <dbReference type="EMBL" id="SPJ78908.1"/>
    </source>
</evidence>
<dbReference type="InterPro" id="IPR004046">
    <property type="entry name" value="GST_C"/>
</dbReference>
<dbReference type="Pfam" id="PF00043">
    <property type="entry name" value="GST_C"/>
    <property type="match status" value="1"/>
</dbReference>